<sequence length="132" mass="15404">MLEKVADSIKHGYKEASSYAHKKLDESKRLTYIAMRNAELKKLYSELGELYYKEVKFNEPMLNAKKIITKIENTKRHWEDKLNSEAVESDEYSQEVKYTTINKNKPNFKFCQECNVGNSINATQCEHCGARL</sequence>
<organism evidence="1 2">
    <name type="scientific">Candidatus Epulonipiscium fishelsonii</name>
    <dbReference type="NCBI Taxonomy" id="77094"/>
    <lineage>
        <taxon>Bacteria</taxon>
        <taxon>Bacillati</taxon>
        <taxon>Bacillota</taxon>
        <taxon>Clostridia</taxon>
        <taxon>Lachnospirales</taxon>
        <taxon>Lachnospiraceae</taxon>
        <taxon>Candidatus Epulonipiscium</taxon>
    </lineage>
</organism>
<keyword evidence="2" id="KW-1185">Reference proteome</keyword>
<dbReference type="Proteomes" id="UP000188637">
    <property type="component" value="Unassembled WGS sequence"/>
</dbReference>
<name>A0ACC8XHQ1_9FIRM</name>
<evidence type="ECO:0000313" key="1">
    <source>
        <dbReference type="EMBL" id="ONI43997.1"/>
    </source>
</evidence>
<proteinExistence type="predicted"/>
<evidence type="ECO:0000313" key="2">
    <source>
        <dbReference type="Proteomes" id="UP000188637"/>
    </source>
</evidence>
<comment type="caution">
    <text evidence="1">The sequence shown here is derived from an EMBL/GenBank/DDBJ whole genome shotgun (WGS) entry which is preliminary data.</text>
</comment>
<dbReference type="EMBL" id="LJHD01000127">
    <property type="protein sequence ID" value="ONI43997.1"/>
    <property type="molecule type" value="Genomic_DNA"/>
</dbReference>
<reference evidence="1" key="1">
    <citation type="submission" date="2016-08" db="EMBL/GenBank/DDBJ databases">
        <authorList>
            <person name="Ngugi D.K."/>
            <person name="Miyake S."/>
            <person name="Stingl U."/>
        </authorList>
    </citation>
    <scope>NUCLEOTIDE SEQUENCE</scope>
    <source>
        <strain evidence="1">SCG-D08WGA-EpuloA1</strain>
    </source>
</reference>
<accession>A0ACC8XHQ1</accession>
<gene>
    <name evidence="1" type="ORF">AN640_05895</name>
</gene>
<protein>
    <submittedName>
        <fullName evidence="1">Uncharacterized protein</fullName>
    </submittedName>
</protein>